<keyword evidence="3 5" id="KW-0863">Zinc-finger</keyword>
<dbReference type="InParanoid" id="A0A078AWU1"/>
<proteinExistence type="predicted"/>
<dbReference type="OrthoDB" id="6496718at2759"/>
<dbReference type="GO" id="GO:0005634">
    <property type="term" value="C:nucleus"/>
    <property type="evidence" value="ECO:0007669"/>
    <property type="project" value="UniProtKB-ARBA"/>
</dbReference>
<gene>
    <name evidence="7" type="primary">Contig10718.g537</name>
    <name evidence="7" type="ORF">STYLEM_15731</name>
</gene>
<keyword evidence="1" id="KW-0479">Metal-binding</keyword>
<dbReference type="GO" id="GO:0000978">
    <property type="term" value="F:RNA polymerase II cis-regulatory region sequence-specific DNA binding"/>
    <property type="evidence" value="ECO:0007669"/>
    <property type="project" value="TreeGrafter"/>
</dbReference>
<organism evidence="7 8">
    <name type="scientific">Stylonychia lemnae</name>
    <name type="common">Ciliate</name>
    <dbReference type="NCBI Taxonomy" id="5949"/>
    <lineage>
        <taxon>Eukaryota</taxon>
        <taxon>Sar</taxon>
        <taxon>Alveolata</taxon>
        <taxon>Ciliophora</taxon>
        <taxon>Intramacronucleata</taxon>
        <taxon>Spirotrichea</taxon>
        <taxon>Stichotrichia</taxon>
        <taxon>Sporadotrichida</taxon>
        <taxon>Oxytrichidae</taxon>
        <taxon>Stylonychinae</taxon>
        <taxon>Stylonychia</taxon>
    </lineage>
</organism>
<evidence type="ECO:0000256" key="3">
    <source>
        <dbReference type="ARBA" id="ARBA00022771"/>
    </source>
</evidence>
<dbReference type="Pfam" id="PF00096">
    <property type="entry name" value="zf-C2H2"/>
    <property type="match status" value="1"/>
</dbReference>
<evidence type="ECO:0000313" key="7">
    <source>
        <dbReference type="EMBL" id="CDW86634.1"/>
    </source>
</evidence>
<dbReference type="PANTHER" id="PTHR19818:SF139">
    <property type="entry name" value="PAIR-RULE PROTEIN ODD-PAIRED"/>
    <property type="match status" value="1"/>
</dbReference>
<dbReference type="InterPro" id="IPR036236">
    <property type="entry name" value="Znf_C2H2_sf"/>
</dbReference>
<protein>
    <recommendedName>
        <fullName evidence="6">C2H2-type domain-containing protein</fullName>
    </recommendedName>
</protein>
<evidence type="ECO:0000259" key="6">
    <source>
        <dbReference type="PROSITE" id="PS50157"/>
    </source>
</evidence>
<dbReference type="PROSITE" id="PS50157">
    <property type="entry name" value="ZINC_FINGER_C2H2_2"/>
    <property type="match status" value="2"/>
</dbReference>
<evidence type="ECO:0000256" key="1">
    <source>
        <dbReference type="ARBA" id="ARBA00022723"/>
    </source>
</evidence>
<keyword evidence="8" id="KW-1185">Reference proteome</keyword>
<keyword evidence="4" id="KW-0862">Zinc</keyword>
<dbReference type="FunFam" id="3.30.160.60:FF:000446">
    <property type="entry name" value="Zinc finger protein"/>
    <property type="match status" value="1"/>
</dbReference>
<feature type="domain" description="C2H2-type" evidence="6">
    <location>
        <begin position="21"/>
        <end position="46"/>
    </location>
</feature>
<dbReference type="GO" id="GO:0045944">
    <property type="term" value="P:positive regulation of transcription by RNA polymerase II"/>
    <property type="evidence" value="ECO:0007669"/>
    <property type="project" value="UniProtKB-ARBA"/>
</dbReference>
<dbReference type="SMART" id="SM00355">
    <property type="entry name" value="ZnF_C2H2"/>
    <property type="match status" value="3"/>
</dbReference>
<dbReference type="AlphaFoldDB" id="A0A078AWU1"/>
<dbReference type="GO" id="GO:0000981">
    <property type="term" value="F:DNA-binding transcription factor activity, RNA polymerase II-specific"/>
    <property type="evidence" value="ECO:0007669"/>
    <property type="project" value="TreeGrafter"/>
</dbReference>
<dbReference type="Gene3D" id="3.30.160.60">
    <property type="entry name" value="Classic Zinc Finger"/>
    <property type="match status" value="3"/>
</dbReference>
<dbReference type="EMBL" id="CCKQ01014838">
    <property type="protein sequence ID" value="CDW86634.1"/>
    <property type="molecule type" value="Genomic_DNA"/>
</dbReference>
<dbReference type="GO" id="GO:0008270">
    <property type="term" value="F:zinc ion binding"/>
    <property type="evidence" value="ECO:0007669"/>
    <property type="project" value="UniProtKB-KW"/>
</dbReference>
<evidence type="ECO:0000256" key="4">
    <source>
        <dbReference type="ARBA" id="ARBA00022833"/>
    </source>
</evidence>
<evidence type="ECO:0000256" key="2">
    <source>
        <dbReference type="ARBA" id="ARBA00022737"/>
    </source>
</evidence>
<feature type="domain" description="C2H2-type" evidence="6">
    <location>
        <begin position="52"/>
        <end position="81"/>
    </location>
</feature>
<dbReference type="PROSITE" id="PS00028">
    <property type="entry name" value="ZINC_FINGER_C2H2_1"/>
    <property type="match status" value="2"/>
</dbReference>
<dbReference type="InterPro" id="IPR013087">
    <property type="entry name" value="Znf_C2H2_type"/>
</dbReference>
<reference evidence="7 8" key="1">
    <citation type="submission" date="2014-06" db="EMBL/GenBank/DDBJ databases">
        <authorList>
            <person name="Swart Estienne"/>
        </authorList>
    </citation>
    <scope>NUCLEOTIDE SEQUENCE [LARGE SCALE GENOMIC DNA]</scope>
    <source>
        <strain evidence="7 8">130c</strain>
    </source>
</reference>
<name>A0A078AWU1_STYLE</name>
<sequence length="273" mass="31906">MKSLIGKICLQSKRQFQRNHFKCDLDGCSKSFSRPSKLDLHKKTKHYLEILYQCPHQSCMKIFAEKANLVVHERCHTGEKPFKCSKCEMRFSSIGNFKHISKKHTNSPEKESSIRLNSDQVHQRKNVILGFEKFQEGAQQINNEILSEQVSETHNVYQSQNLKHYQKDNKYAFFKSHSICIKDLPQIIQQNFKTQSMNQSDMTNTSEEKDYSPSNFLAIQCDQQIDESNSDYSFGKFLFDSSSIQQSSAQDDNDFIDDQYFSYSREFSKQSFS</sequence>
<dbReference type="InterPro" id="IPR050329">
    <property type="entry name" value="GLI_C2H2-zinc-finger"/>
</dbReference>
<dbReference type="PANTHER" id="PTHR19818">
    <property type="entry name" value="ZINC FINGER PROTEIN ZIC AND GLI"/>
    <property type="match status" value="1"/>
</dbReference>
<evidence type="ECO:0000256" key="5">
    <source>
        <dbReference type="PROSITE-ProRule" id="PRU00042"/>
    </source>
</evidence>
<dbReference type="SUPFAM" id="SSF57667">
    <property type="entry name" value="beta-beta-alpha zinc fingers"/>
    <property type="match status" value="2"/>
</dbReference>
<keyword evidence="2" id="KW-0677">Repeat</keyword>
<dbReference type="Proteomes" id="UP000039865">
    <property type="component" value="Unassembled WGS sequence"/>
</dbReference>
<evidence type="ECO:0000313" key="8">
    <source>
        <dbReference type="Proteomes" id="UP000039865"/>
    </source>
</evidence>
<accession>A0A078AWU1</accession>